<sequence length="105" mass="11355">MGVLHLVRPEKFDPLILEQLPGTPRQWSLGSGYAELAVGALLLVPATRRIGGAAAAALFVGVWPGNVKMAWDWRHEPASRQVVSLGRLPLQIPMIVSAVRIARNA</sequence>
<dbReference type="STRING" id="1272.GCA_900014985_01745"/>
<organism evidence="1 2">
    <name type="scientific">Kocuria varians</name>
    <name type="common">Micrococcus varians</name>
    <dbReference type="NCBI Taxonomy" id="1272"/>
    <lineage>
        <taxon>Bacteria</taxon>
        <taxon>Bacillati</taxon>
        <taxon>Actinomycetota</taxon>
        <taxon>Actinomycetes</taxon>
        <taxon>Micrococcales</taxon>
        <taxon>Micrococcaceae</taxon>
        <taxon>Kocuria</taxon>
    </lineage>
</organism>
<dbReference type="RefSeq" id="WP_233438876.1">
    <property type="nucleotide sequence ID" value="NZ_BJNW01000028.1"/>
</dbReference>
<dbReference type="EMBL" id="BJNW01000028">
    <property type="protein sequence ID" value="GED00265.1"/>
    <property type="molecule type" value="Genomic_DNA"/>
</dbReference>
<protein>
    <submittedName>
        <fullName evidence="1">Membrane protein</fullName>
    </submittedName>
</protein>
<dbReference type="PANTHER" id="PTHR36974">
    <property type="entry name" value="MEMBRANE PROTEIN-RELATED"/>
    <property type="match status" value="1"/>
</dbReference>
<dbReference type="PANTHER" id="PTHR36974:SF1">
    <property type="entry name" value="DOXX FAMILY MEMBRANE PROTEIN"/>
    <property type="match status" value="1"/>
</dbReference>
<comment type="caution">
    <text evidence="1">The sequence shown here is derived from an EMBL/GenBank/DDBJ whole genome shotgun (WGS) entry which is preliminary data.</text>
</comment>
<evidence type="ECO:0000313" key="1">
    <source>
        <dbReference type="EMBL" id="GED00265.1"/>
    </source>
</evidence>
<reference evidence="1 2" key="1">
    <citation type="submission" date="2019-06" db="EMBL/GenBank/DDBJ databases">
        <title>Whole genome shotgun sequence of Kocuria varians NBRC 15358.</title>
        <authorList>
            <person name="Hosoyama A."/>
            <person name="Uohara A."/>
            <person name="Ohji S."/>
            <person name="Ichikawa N."/>
        </authorList>
    </citation>
    <scope>NUCLEOTIDE SEQUENCE [LARGE SCALE GENOMIC DNA]</scope>
    <source>
        <strain evidence="1 2">NBRC 15358</strain>
    </source>
</reference>
<gene>
    <name evidence="1" type="ORF">KVA01_24190</name>
</gene>
<proteinExistence type="predicted"/>
<accession>A0A4Y4D958</accession>
<keyword evidence="2" id="KW-1185">Reference proteome</keyword>
<dbReference type="AlphaFoldDB" id="A0A4Y4D958"/>
<name>A0A4Y4D958_KOCVA</name>
<evidence type="ECO:0000313" key="2">
    <source>
        <dbReference type="Proteomes" id="UP000315730"/>
    </source>
</evidence>
<dbReference type="Proteomes" id="UP000315730">
    <property type="component" value="Unassembled WGS sequence"/>
</dbReference>